<evidence type="ECO:0000256" key="1">
    <source>
        <dbReference type="SAM" id="MobiDB-lite"/>
    </source>
</evidence>
<evidence type="ECO:0000313" key="4">
    <source>
        <dbReference type="Proteomes" id="UP000033615"/>
    </source>
</evidence>
<gene>
    <name evidence="3" type="ORF">VT50_0209700</name>
</gene>
<reference evidence="3" key="1">
    <citation type="submission" date="2016-12" db="EMBL/GenBank/DDBJ databases">
        <title>Genome sequence of Streptomyces antioxidans MUSC 164.</title>
        <authorList>
            <person name="Lee L.-H."/>
            <person name="Ser H.-L."/>
        </authorList>
    </citation>
    <scope>NUCLEOTIDE SEQUENCE [LARGE SCALE GENOMIC DNA]</scope>
    <source>
        <strain evidence="3">MUSC 164</strain>
    </source>
</reference>
<feature type="signal peptide" evidence="2">
    <location>
        <begin position="1"/>
        <end position="28"/>
    </location>
</feature>
<accession>A0A1V4D887</accession>
<feature type="chain" id="PRO_5010695913" description="Secreted protein" evidence="2">
    <location>
        <begin position="29"/>
        <end position="92"/>
    </location>
</feature>
<comment type="caution">
    <text evidence="3">The sequence shown here is derived from an EMBL/GenBank/DDBJ whole genome shotgun (WGS) entry which is preliminary data.</text>
</comment>
<keyword evidence="2" id="KW-0732">Signal</keyword>
<keyword evidence="4" id="KW-1185">Reference proteome</keyword>
<name>A0A1V4D887_9ACTN</name>
<organism evidence="3 4">
    <name type="scientific">Streptomyces antioxidans</name>
    <dbReference type="NCBI Taxonomy" id="1507734"/>
    <lineage>
        <taxon>Bacteria</taxon>
        <taxon>Bacillati</taxon>
        <taxon>Actinomycetota</taxon>
        <taxon>Actinomycetes</taxon>
        <taxon>Kitasatosporales</taxon>
        <taxon>Streptomycetaceae</taxon>
        <taxon>Streptomyces</taxon>
    </lineage>
</organism>
<dbReference type="AlphaFoldDB" id="A0A1V4D887"/>
<dbReference type="RefSeq" id="WP_046088204.1">
    <property type="nucleotide sequence ID" value="NZ_LAKD02000024.1"/>
</dbReference>
<feature type="region of interest" description="Disordered" evidence="1">
    <location>
        <begin position="50"/>
        <end position="92"/>
    </location>
</feature>
<evidence type="ECO:0000256" key="2">
    <source>
        <dbReference type="SAM" id="SignalP"/>
    </source>
</evidence>
<sequence>MKKVIRVVVLGTSVTCALVFGGVNVAQAQQWPGLPGDFFSDLTTLGPGQHNRCDSRLSLGTPEDGGTGGVGASALQPGSADGPGSTCRNTRG</sequence>
<proteinExistence type="predicted"/>
<dbReference type="Proteomes" id="UP000033615">
    <property type="component" value="Unassembled WGS sequence"/>
</dbReference>
<evidence type="ECO:0008006" key="5">
    <source>
        <dbReference type="Google" id="ProtNLM"/>
    </source>
</evidence>
<protein>
    <recommendedName>
        <fullName evidence="5">Secreted protein</fullName>
    </recommendedName>
</protein>
<dbReference type="EMBL" id="LAKD02000024">
    <property type="protein sequence ID" value="OPF81342.1"/>
    <property type="molecule type" value="Genomic_DNA"/>
</dbReference>
<evidence type="ECO:0000313" key="3">
    <source>
        <dbReference type="EMBL" id="OPF81342.1"/>
    </source>
</evidence>